<evidence type="ECO:0000256" key="1">
    <source>
        <dbReference type="SAM" id="SignalP"/>
    </source>
</evidence>
<gene>
    <name evidence="2" type="ORF">FHX73_11402</name>
</gene>
<sequence length="133" mass="13826">MLSYRKAAAAAGTLALGAALLATAAPAQAATTAAAPKSDGAKGICKRLPKTEQRIQKALNRLNGPATEVGSIARLQQRVTDAQNAGHTAVYTYLNDRLTYRKSLVGTLSTRQSDLNAVATWCTSQGLGQGQAQ</sequence>
<evidence type="ECO:0000313" key="2">
    <source>
        <dbReference type="EMBL" id="TWF96630.1"/>
    </source>
</evidence>
<accession>A0A561UB91</accession>
<name>A0A561UB91_9ACTN</name>
<dbReference type="RefSeq" id="WP_145902958.1">
    <property type="nucleotide sequence ID" value="NZ_BAAAMZ010000004.1"/>
</dbReference>
<protein>
    <recommendedName>
        <fullName evidence="4">Hemophore-related protein</fullName>
    </recommendedName>
</protein>
<dbReference type="EMBL" id="VIWT01000001">
    <property type="protein sequence ID" value="TWF96630.1"/>
    <property type="molecule type" value="Genomic_DNA"/>
</dbReference>
<evidence type="ECO:0008006" key="4">
    <source>
        <dbReference type="Google" id="ProtNLM"/>
    </source>
</evidence>
<feature type="chain" id="PRO_5021843207" description="Hemophore-related protein" evidence="1">
    <location>
        <begin position="30"/>
        <end position="133"/>
    </location>
</feature>
<dbReference type="OrthoDB" id="3872804at2"/>
<proteinExistence type="predicted"/>
<organism evidence="2 3">
    <name type="scientific">Kitasatospora viridis</name>
    <dbReference type="NCBI Taxonomy" id="281105"/>
    <lineage>
        <taxon>Bacteria</taxon>
        <taxon>Bacillati</taxon>
        <taxon>Actinomycetota</taxon>
        <taxon>Actinomycetes</taxon>
        <taxon>Kitasatosporales</taxon>
        <taxon>Streptomycetaceae</taxon>
        <taxon>Kitasatospora</taxon>
    </lineage>
</organism>
<reference evidence="2 3" key="1">
    <citation type="submission" date="2019-06" db="EMBL/GenBank/DDBJ databases">
        <title>Sequencing the genomes of 1000 actinobacteria strains.</title>
        <authorList>
            <person name="Klenk H.-P."/>
        </authorList>
    </citation>
    <scope>NUCLEOTIDE SEQUENCE [LARGE SCALE GENOMIC DNA]</scope>
    <source>
        <strain evidence="2 3">DSM 44826</strain>
    </source>
</reference>
<keyword evidence="3" id="KW-1185">Reference proteome</keyword>
<comment type="caution">
    <text evidence="2">The sequence shown here is derived from an EMBL/GenBank/DDBJ whole genome shotgun (WGS) entry which is preliminary data.</text>
</comment>
<dbReference type="AlphaFoldDB" id="A0A561UB91"/>
<keyword evidence="1" id="KW-0732">Signal</keyword>
<feature type="signal peptide" evidence="1">
    <location>
        <begin position="1"/>
        <end position="29"/>
    </location>
</feature>
<evidence type="ECO:0000313" key="3">
    <source>
        <dbReference type="Proteomes" id="UP000317940"/>
    </source>
</evidence>
<dbReference type="Proteomes" id="UP000317940">
    <property type="component" value="Unassembled WGS sequence"/>
</dbReference>